<feature type="transmembrane region" description="Helical" evidence="2">
    <location>
        <begin position="122"/>
        <end position="141"/>
    </location>
</feature>
<reference evidence="3" key="1">
    <citation type="journal article" date="2020" name="Stud. Mycol.">
        <title>101 Dothideomycetes genomes: a test case for predicting lifestyles and emergence of pathogens.</title>
        <authorList>
            <person name="Haridas S."/>
            <person name="Albert R."/>
            <person name="Binder M."/>
            <person name="Bloem J."/>
            <person name="Labutti K."/>
            <person name="Salamov A."/>
            <person name="Andreopoulos B."/>
            <person name="Baker S."/>
            <person name="Barry K."/>
            <person name="Bills G."/>
            <person name="Bluhm B."/>
            <person name="Cannon C."/>
            <person name="Castanera R."/>
            <person name="Culley D."/>
            <person name="Daum C."/>
            <person name="Ezra D."/>
            <person name="Gonzalez J."/>
            <person name="Henrissat B."/>
            <person name="Kuo A."/>
            <person name="Liang C."/>
            <person name="Lipzen A."/>
            <person name="Lutzoni F."/>
            <person name="Magnuson J."/>
            <person name="Mondo S."/>
            <person name="Nolan M."/>
            <person name="Ohm R."/>
            <person name="Pangilinan J."/>
            <person name="Park H.-J."/>
            <person name="Ramirez L."/>
            <person name="Alfaro M."/>
            <person name="Sun H."/>
            <person name="Tritt A."/>
            <person name="Yoshinaga Y."/>
            <person name="Zwiers L.-H."/>
            <person name="Turgeon B."/>
            <person name="Goodwin S."/>
            <person name="Spatafora J."/>
            <person name="Crous P."/>
            <person name="Grigoriev I."/>
        </authorList>
    </citation>
    <scope>NUCLEOTIDE SEQUENCE</scope>
    <source>
        <strain evidence="3">CBS 122367</strain>
    </source>
</reference>
<organism evidence="3 4">
    <name type="scientific">Lentithecium fluviatile CBS 122367</name>
    <dbReference type="NCBI Taxonomy" id="1168545"/>
    <lineage>
        <taxon>Eukaryota</taxon>
        <taxon>Fungi</taxon>
        <taxon>Dikarya</taxon>
        <taxon>Ascomycota</taxon>
        <taxon>Pezizomycotina</taxon>
        <taxon>Dothideomycetes</taxon>
        <taxon>Pleosporomycetidae</taxon>
        <taxon>Pleosporales</taxon>
        <taxon>Massarineae</taxon>
        <taxon>Lentitheciaceae</taxon>
        <taxon>Lentithecium</taxon>
    </lineage>
</organism>
<keyword evidence="2" id="KW-1133">Transmembrane helix</keyword>
<evidence type="ECO:0000313" key="4">
    <source>
        <dbReference type="Proteomes" id="UP000799291"/>
    </source>
</evidence>
<name>A0A6G1JN44_9PLEO</name>
<evidence type="ECO:0000256" key="1">
    <source>
        <dbReference type="SAM" id="MobiDB-lite"/>
    </source>
</evidence>
<keyword evidence="2" id="KW-0812">Transmembrane</keyword>
<keyword evidence="4" id="KW-1185">Reference proteome</keyword>
<feature type="compositionally biased region" description="Acidic residues" evidence="1">
    <location>
        <begin position="195"/>
        <end position="207"/>
    </location>
</feature>
<sequence>MAAPIPALEALRCHCITFSIYSLPAACTLPGAQNLDWSTAQRLASTHNLAIEFASQDTVTRVLQVEQPLPTGVLMSLYPWKDAGGGGGANTKVICGVHDEVQRMILDGPMQRVDARVLEQEAYVSGVLAVLVLGVILWGLGEIIWQRYFRRGGQIKLEGEEKALTVAREQDGTENAQVSEEKEKRGWDCESPALNEDEDFEESAWGP</sequence>
<gene>
    <name evidence="3" type="ORF">K458DRAFT_381822</name>
</gene>
<dbReference type="Proteomes" id="UP000799291">
    <property type="component" value="Unassembled WGS sequence"/>
</dbReference>
<dbReference type="AlphaFoldDB" id="A0A6G1JN44"/>
<protein>
    <submittedName>
        <fullName evidence="3">Uncharacterized protein</fullName>
    </submittedName>
</protein>
<evidence type="ECO:0000313" key="3">
    <source>
        <dbReference type="EMBL" id="KAF2691992.1"/>
    </source>
</evidence>
<feature type="compositionally biased region" description="Basic and acidic residues" evidence="1">
    <location>
        <begin position="179"/>
        <end position="188"/>
    </location>
</feature>
<feature type="region of interest" description="Disordered" evidence="1">
    <location>
        <begin position="168"/>
        <end position="207"/>
    </location>
</feature>
<dbReference type="OrthoDB" id="3768069at2759"/>
<dbReference type="EMBL" id="MU005569">
    <property type="protein sequence ID" value="KAF2691992.1"/>
    <property type="molecule type" value="Genomic_DNA"/>
</dbReference>
<evidence type="ECO:0000256" key="2">
    <source>
        <dbReference type="SAM" id="Phobius"/>
    </source>
</evidence>
<keyword evidence="2" id="KW-0472">Membrane</keyword>
<proteinExistence type="predicted"/>
<accession>A0A6G1JN44</accession>